<reference evidence="10" key="1">
    <citation type="journal article" date="2019" name="Int. J. Syst. Evol. Microbiol.">
        <title>The Global Catalogue of Microorganisms (GCM) 10K type strain sequencing project: providing services to taxonomists for standard genome sequencing and annotation.</title>
        <authorList>
            <consortium name="The Broad Institute Genomics Platform"/>
            <consortium name="The Broad Institute Genome Sequencing Center for Infectious Disease"/>
            <person name="Wu L."/>
            <person name="Ma J."/>
        </authorList>
    </citation>
    <scope>NUCLEOTIDE SEQUENCE [LARGE SCALE GENOMIC DNA]</scope>
    <source>
        <strain evidence="10">JCM 17933</strain>
    </source>
</reference>
<dbReference type="EMBL" id="BAABHF010000035">
    <property type="protein sequence ID" value="GAA4504249.1"/>
    <property type="molecule type" value="Genomic_DNA"/>
</dbReference>
<evidence type="ECO:0000256" key="1">
    <source>
        <dbReference type="ARBA" id="ARBA00004651"/>
    </source>
</evidence>
<evidence type="ECO:0000256" key="2">
    <source>
        <dbReference type="ARBA" id="ARBA00006679"/>
    </source>
</evidence>
<evidence type="ECO:0000313" key="9">
    <source>
        <dbReference type="EMBL" id="GAA4504249.1"/>
    </source>
</evidence>
<dbReference type="RefSeq" id="WP_345469194.1">
    <property type="nucleotide sequence ID" value="NZ_BAABHF010000035.1"/>
</dbReference>
<proteinExistence type="inferred from homology"/>
<keyword evidence="3" id="KW-1003">Cell membrane</keyword>
<gene>
    <name evidence="9" type="ORF">GCM10023191_058240</name>
</gene>
<comment type="caution">
    <text evidence="9">The sequence shown here is derived from an EMBL/GenBank/DDBJ whole genome shotgun (WGS) entry which is preliminary data.</text>
</comment>
<comment type="similarity">
    <text evidence="2">Belongs to the DoxX family.</text>
</comment>
<dbReference type="InterPro" id="IPR032808">
    <property type="entry name" value="DoxX"/>
</dbReference>
<evidence type="ECO:0000313" key="10">
    <source>
        <dbReference type="Proteomes" id="UP001500503"/>
    </source>
</evidence>
<protein>
    <recommendedName>
        <fullName evidence="11">Oxidoreductase</fullName>
    </recommendedName>
</protein>
<feature type="region of interest" description="Disordered" evidence="7">
    <location>
        <begin position="141"/>
        <end position="270"/>
    </location>
</feature>
<name>A0ABP8QJY8_9ACTN</name>
<keyword evidence="5 8" id="KW-1133">Transmembrane helix</keyword>
<comment type="subcellular location">
    <subcellularLocation>
        <location evidence="1">Cell membrane</location>
        <topology evidence="1">Multi-pass membrane protein</topology>
    </subcellularLocation>
</comment>
<organism evidence="9 10">
    <name type="scientific">Actinoallomurus oryzae</name>
    <dbReference type="NCBI Taxonomy" id="502180"/>
    <lineage>
        <taxon>Bacteria</taxon>
        <taxon>Bacillati</taxon>
        <taxon>Actinomycetota</taxon>
        <taxon>Actinomycetes</taxon>
        <taxon>Streptosporangiales</taxon>
        <taxon>Thermomonosporaceae</taxon>
        <taxon>Actinoallomurus</taxon>
    </lineage>
</organism>
<feature type="compositionally biased region" description="Basic residues" evidence="7">
    <location>
        <begin position="259"/>
        <end position="270"/>
    </location>
</feature>
<keyword evidence="6 8" id="KW-0472">Membrane</keyword>
<dbReference type="InterPro" id="IPR051907">
    <property type="entry name" value="DoxX-like_oxidoreductase"/>
</dbReference>
<evidence type="ECO:0000256" key="6">
    <source>
        <dbReference type="ARBA" id="ARBA00023136"/>
    </source>
</evidence>
<dbReference type="PANTHER" id="PTHR33452">
    <property type="entry name" value="OXIDOREDUCTASE CATD-RELATED"/>
    <property type="match status" value="1"/>
</dbReference>
<feature type="transmembrane region" description="Helical" evidence="8">
    <location>
        <begin position="65"/>
        <end position="91"/>
    </location>
</feature>
<feature type="transmembrane region" description="Helical" evidence="8">
    <location>
        <begin position="111"/>
        <end position="132"/>
    </location>
</feature>
<dbReference type="PANTHER" id="PTHR33452:SF1">
    <property type="entry name" value="INNER MEMBRANE PROTEIN YPHA-RELATED"/>
    <property type="match status" value="1"/>
</dbReference>
<evidence type="ECO:0000256" key="5">
    <source>
        <dbReference type="ARBA" id="ARBA00022989"/>
    </source>
</evidence>
<keyword evidence="4 8" id="KW-0812">Transmembrane</keyword>
<evidence type="ECO:0000256" key="4">
    <source>
        <dbReference type="ARBA" id="ARBA00022692"/>
    </source>
</evidence>
<keyword evidence="10" id="KW-1185">Reference proteome</keyword>
<evidence type="ECO:0000256" key="8">
    <source>
        <dbReference type="SAM" id="Phobius"/>
    </source>
</evidence>
<dbReference type="Proteomes" id="UP001500503">
    <property type="component" value="Unassembled WGS sequence"/>
</dbReference>
<evidence type="ECO:0008006" key="11">
    <source>
        <dbReference type="Google" id="ProtNLM"/>
    </source>
</evidence>
<evidence type="ECO:0000256" key="3">
    <source>
        <dbReference type="ARBA" id="ARBA00022475"/>
    </source>
</evidence>
<sequence length="270" mass="28196">MRNRPIYDVVALLARCGVGTVFLAHGWQKIQVGVTATGRNLDAMGTPLPTAAAVYSTFVELLGGAALILGIALPVAGTLLFLDMAGALIFVHAEHGVFLVDNGKVQNGFELVLVLGLASLVFAAGAGGRITLDQRLFGGRSRAADEDDEAPPPWRPVPGTAEETPVAPRAERAIAAGAYPEPPASEDKPAARPRTAAEIVTDTSRDVIVAGGKKPEPSADDTAPLRTRKKPPEASADTTSARTRKKQAGPSGDDTAPTRTRKRQPKPSDS</sequence>
<dbReference type="Pfam" id="PF07681">
    <property type="entry name" value="DoxX"/>
    <property type="match status" value="1"/>
</dbReference>
<accession>A0ABP8QJY8</accession>
<evidence type="ECO:0000256" key="7">
    <source>
        <dbReference type="SAM" id="MobiDB-lite"/>
    </source>
</evidence>